<feature type="compositionally biased region" description="Polar residues" evidence="6">
    <location>
        <begin position="101"/>
        <end position="112"/>
    </location>
</feature>
<evidence type="ECO:0000259" key="8">
    <source>
        <dbReference type="PROSITE" id="PS50888"/>
    </source>
</evidence>
<reference evidence="10" key="2">
    <citation type="submission" date="2025-08" db="UniProtKB">
        <authorList>
            <consortium name="RefSeq"/>
        </authorList>
    </citation>
    <scope>IDENTIFICATION</scope>
    <source>
        <tissue evidence="10">Leaf</tissue>
    </source>
</reference>
<dbReference type="RefSeq" id="XP_019089039.1">
    <property type="nucleotide sequence ID" value="XM_019233494.1"/>
</dbReference>
<evidence type="ECO:0000256" key="3">
    <source>
        <dbReference type="ARBA" id="ARBA00023125"/>
    </source>
</evidence>
<keyword evidence="5" id="KW-0539">Nucleus</keyword>
<dbReference type="PROSITE" id="PS50888">
    <property type="entry name" value="BHLH"/>
    <property type="match status" value="1"/>
</dbReference>
<feature type="chain" id="PRO_5045153455" evidence="7">
    <location>
        <begin position="24"/>
        <end position="466"/>
    </location>
</feature>
<dbReference type="SMART" id="SM00353">
    <property type="entry name" value="HLH"/>
    <property type="match status" value="1"/>
</dbReference>
<accession>A0ABM1QQK1</accession>
<evidence type="ECO:0000256" key="1">
    <source>
        <dbReference type="ARBA" id="ARBA00004123"/>
    </source>
</evidence>
<dbReference type="InterPro" id="IPR031066">
    <property type="entry name" value="bHLH_ALC-like_plant"/>
</dbReference>
<feature type="region of interest" description="Disordered" evidence="6">
    <location>
        <begin position="38"/>
        <end position="77"/>
    </location>
</feature>
<dbReference type="PANTHER" id="PTHR45855:SF21">
    <property type="entry name" value="TRANSCRIPTION FACTOR BHLH119-RELATED"/>
    <property type="match status" value="1"/>
</dbReference>
<feature type="compositionally biased region" description="Polar residues" evidence="6">
    <location>
        <begin position="38"/>
        <end position="48"/>
    </location>
</feature>
<dbReference type="InterPro" id="IPR047265">
    <property type="entry name" value="PIF1-like_bHLH"/>
</dbReference>
<organism evidence="9 10">
    <name type="scientific">Camelina sativa</name>
    <name type="common">False flax</name>
    <name type="synonym">Myagrum sativum</name>
    <dbReference type="NCBI Taxonomy" id="90675"/>
    <lineage>
        <taxon>Eukaryota</taxon>
        <taxon>Viridiplantae</taxon>
        <taxon>Streptophyta</taxon>
        <taxon>Embryophyta</taxon>
        <taxon>Tracheophyta</taxon>
        <taxon>Spermatophyta</taxon>
        <taxon>Magnoliopsida</taxon>
        <taxon>eudicotyledons</taxon>
        <taxon>Gunneridae</taxon>
        <taxon>Pentapetalae</taxon>
        <taxon>rosids</taxon>
        <taxon>malvids</taxon>
        <taxon>Brassicales</taxon>
        <taxon>Brassicaceae</taxon>
        <taxon>Camelineae</taxon>
        <taxon>Camelina</taxon>
    </lineage>
</organism>
<dbReference type="PANTHER" id="PTHR45855">
    <property type="entry name" value="TRANSCRIPTION FACTOR PIF1-RELATED"/>
    <property type="match status" value="1"/>
</dbReference>
<name>A0ABM1QQK1_CAMSA</name>
<evidence type="ECO:0000256" key="4">
    <source>
        <dbReference type="ARBA" id="ARBA00023163"/>
    </source>
</evidence>
<dbReference type="SUPFAM" id="SSF47459">
    <property type="entry name" value="HLH, helix-loop-helix DNA-binding domain"/>
    <property type="match status" value="1"/>
</dbReference>
<gene>
    <name evidence="10" type="primary">LOC104730450</name>
</gene>
<keyword evidence="9" id="KW-1185">Reference proteome</keyword>
<feature type="compositionally biased region" description="Basic and acidic residues" evidence="6">
    <location>
        <begin position="299"/>
        <end position="309"/>
    </location>
</feature>
<protein>
    <submittedName>
        <fullName evidence="10">Transcription factor bHLH127-like</fullName>
    </submittedName>
</protein>
<sequence>MFISLCNLMSMILGFVVLFEIRGEDDIVELLWKSGQVVPSSHQTQRPSSGPLPILRGSGSGEGNAPLPQPTPPLHHHLFNQEDEMASWLHHPNRQDYFYSGVTSTPATLPQRSSASMAPPGPPPPSSQYIMMPERPTRQVLAARRADNFMNFSSLRGNIFTGGRDEAGPSMQMSSSATPSSFAIGSCVIPATTEGTKSRVSPTFTVPSRRNETVAIETTVCEIAETKPIHIQPATDIAEDRKQKEREETNAEMQVSHRLIALLIGALMTHVYDNDPLVFVMSPRETPEARGSNSRKRSRAAEMHNLSERRRREKINEKLKTLQELIPGCSKKDKASTLDSVIEYVKSVQMKEQMKSMGQGMVPSTMSAENTPQLMPHMRMMDMNRPPPLIPFSGTPFPRPPPIAGVGSSCPAPRYPNDPSRVHLQSPQPNPVSNQPQFPTYMNPYSQFVGFHQMQQPPSSLHVIFS</sequence>
<keyword evidence="2" id="KW-0805">Transcription regulation</keyword>
<dbReference type="GeneID" id="104730450"/>
<dbReference type="Proteomes" id="UP000694864">
    <property type="component" value="Chromosome 12"/>
</dbReference>
<feature type="signal peptide" evidence="7">
    <location>
        <begin position="1"/>
        <end position="23"/>
    </location>
</feature>
<feature type="region of interest" description="Disordered" evidence="6">
    <location>
        <begin position="101"/>
        <end position="131"/>
    </location>
</feature>
<evidence type="ECO:0000256" key="7">
    <source>
        <dbReference type="SAM" id="SignalP"/>
    </source>
</evidence>
<evidence type="ECO:0000256" key="6">
    <source>
        <dbReference type="SAM" id="MobiDB-lite"/>
    </source>
</evidence>
<keyword evidence="7" id="KW-0732">Signal</keyword>
<dbReference type="CDD" id="cd11445">
    <property type="entry name" value="bHLH_AtPIF_like"/>
    <property type="match status" value="1"/>
</dbReference>
<dbReference type="Pfam" id="PF00010">
    <property type="entry name" value="HLH"/>
    <property type="match status" value="1"/>
</dbReference>
<keyword evidence="4" id="KW-0804">Transcription</keyword>
<dbReference type="InterPro" id="IPR011598">
    <property type="entry name" value="bHLH_dom"/>
</dbReference>
<reference evidence="9" key="1">
    <citation type="journal article" date="2014" name="Nat. Commun.">
        <title>The emerging biofuel crop Camelina sativa retains a highly undifferentiated hexaploid genome structure.</title>
        <authorList>
            <person name="Kagale S."/>
            <person name="Koh C."/>
            <person name="Nixon J."/>
            <person name="Bollina V."/>
            <person name="Clarke W.E."/>
            <person name="Tuteja R."/>
            <person name="Spillane C."/>
            <person name="Robinson S.J."/>
            <person name="Links M.G."/>
            <person name="Clarke C."/>
            <person name="Higgins E.E."/>
            <person name="Huebert T."/>
            <person name="Sharpe A.G."/>
            <person name="Parkin I.A."/>
        </authorList>
    </citation>
    <scope>NUCLEOTIDE SEQUENCE [LARGE SCALE GENOMIC DNA]</scope>
    <source>
        <strain evidence="9">cv. DH55</strain>
    </source>
</reference>
<evidence type="ECO:0000256" key="5">
    <source>
        <dbReference type="ARBA" id="ARBA00023242"/>
    </source>
</evidence>
<evidence type="ECO:0000313" key="9">
    <source>
        <dbReference type="Proteomes" id="UP000694864"/>
    </source>
</evidence>
<dbReference type="InterPro" id="IPR036638">
    <property type="entry name" value="HLH_DNA-bd_sf"/>
</dbReference>
<evidence type="ECO:0000313" key="10">
    <source>
        <dbReference type="RefSeq" id="XP_019089039.1"/>
    </source>
</evidence>
<feature type="compositionally biased region" description="Low complexity" evidence="6">
    <location>
        <begin position="425"/>
        <end position="434"/>
    </location>
</feature>
<keyword evidence="3" id="KW-0238">DNA-binding</keyword>
<evidence type="ECO:0000256" key="2">
    <source>
        <dbReference type="ARBA" id="ARBA00023015"/>
    </source>
</evidence>
<feature type="domain" description="BHLH" evidence="8">
    <location>
        <begin position="299"/>
        <end position="348"/>
    </location>
</feature>
<feature type="region of interest" description="Disordered" evidence="6">
    <location>
        <begin position="407"/>
        <end position="434"/>
    </location>
</feature>
<feature type="region of interest" description="Disordered" evidence="6">
    <location>
        <begin position="284"/>
        <end position="309"/>
    </location>
</feature>
<proteinExistence type="predicted"/>
<comment type="subcellular location">
    <subcellularLocation>
        <location evidence="1">Nucleus</location>
    </subcellularLocation>
</comment>
<dbReference type="Gene3D" id="4.10.280.10">
    <property type="entry name" value="Helix-loop-helix DNA-binding domain"/>
    <property type="match status" value="1"/>
</dbReference>